<proteinExistence type="predicted"/>
<dbReference type="EMBL" id="KN837201">
    <property type="protein sequence ID" value="KIJ34317.1"/>
    <property type="molecule type" value="Genomic_DNA"/>
</dbReference>
<dbReference type="Proteomes" id="UP000054279">
    <property type="component" value="Unassembled WGS sequence"/>
</dbReference>
<evidence type="ECO:0000313" key="2">
    <source>
        <dbReference type="Proteomes" id="UP000054279"/>
    </source>
</evidence>
<reference evidence="1 2" key="1">
    <citation type="submission" date="2014-06" db="EMBL/GenBank/DDBJ databases">
        <title>Evolutionary Origins and Diversification of the Mycorrhizal Mutualists.</title>
        <authorList>
            <consortium name="DOE Joint Genome Institute"/>
            <consortium name="Mycorrhizal Genomics Consortium"/>
            <person name="Kohler A."/>
            <person name="Kuo A."/>
            <person name="Nagy L.G."/>
            <person name="Floudas D."/>
            <person name="Copeland A."/>
            <person name="Barry K.W."/>
            <person name="Cichocki N."/>
            <person name="Veneault-Fourrey C."/>
            <person name="LaButti K."/>
            <person name="Lindquist E.A."/>
            <person name="Lipzen A."/>
            <person name="Lundell T."/>
            <person name="Morin E."/>
            <person name="Murat C."/>
            <person name="Riley R."/>
            <person name="Ohm R."/>
            <person name="Sun H."/>
            <person name="Tunlid A."/>
            <person name="Henrissat B."/>
            <person name="Grigoriev I.V."/>
            <person name="Hibbett D.S."/>
            <person name="Martin F."/>
        </authorList>
    </citation>
    <scope>NUCLEOTIDE SEQUENCE [LARGE SCALE GENOMIC DNA]</scope>
    <source>
        <strain evidence="1 2">SS14</strain>
    </source>
</reference>
<evidence type="ECO:0000313" key="1">
    <source>
        <dbReference type="EMBL" id="KIJ34317.1"/>
    </source>
</evidence>
<keyword evidence="2" id="KW-1185">Reference proteome</keyword>
<protein>
    <submittedName>
        <fullName evidence="1">Uncharacterized protein</fullName>
    </submittedName>
</protein>
<dbReference type="AlphaFoldDB" id="A0A0C9UYE6"/>
<gene>
    <name evidence="1" type="ORF">M422DRAFT_263630</name>
</gene>
<accession>A0A0C9UYE6</accession>
<organism evidence="1 2">
    <name type="scientific">Sphaerobolus stellatus (strain SS14)</name>
    <dbReference type="NCBI Taxonomy" id="990650"/>
    <lineage>
        <taxon>Eukaryota</taxon>
        <taxon>Fungi</taxon>
        <taxon>Dikarya</taxon>
        <taxon>Basidiomycota</taxon>
        <taxon>Agaricomycotina</taxon>
        <taxon>Agaricomycetes</taxon>
        <taxon>Phallomycetidae</taxon>
        <taxon>Geastrales</taxon>
        <taxon>Sphaerobolaceae</taxon>
        <taxon>Sphaerobolus</taxon>
    </lineage>
</organism>
<name>A0A0C9UYE6_SPHS4</name>
<dbReference type="HOGENOM" id="CLU_1176053_0_0_1"/>
<sequence>MVHPPARDLVYYWRLKSWVHEFKIETALHLVPLNLLTLQSRSLSAPSPPDNFTSTTGLVKKDRQRDCPDYTDVPSLLTAELSKAIFYVHRLIRIPSIHFGSVPPDSAEIPRFITVYYLPSNVLIPANATSALPVQHPPYFPEYTSALHSTPYGGIHGSAAPTSSMLKPNPPSSPSYRGHLAYSSPAISAIVAQRHPVTNHVQAAYPAHNAFLLCKTLLRLRDIAGDAGICVICMRG</sequence>